<protein>
    <submittedName>
        <fullName evidence="1">Unannotated protein</fullName>
    </submittedName>
</protein>
<proteinExistence type="predicted"/>
<name>A0A6J6BGD1_9ZZZZ</name>
<dbReference type="Gene3D" id="2.60.120.1140">
    <property type="entry name" value="Protein of unknown function DUF192"/>
    <property type="match status" value="1"/>
</dbReference>
<dbReference type="InterPro" id="IPR038695">
    <property type="entry name" value="Saro_0823-like_sf"/>
</dbReference>
<dbReference type="EMBL" id="CAEZSE010000121">
    <property type="protein sequence ID" value="CAB4538036.1"/>
    <property type="molecule type" value="Genomic_DNA"/>
</dbReference>
<accession>A0A6J6BGD1</accession>
<evidence type="ECO:0000313" key="1">
    <source>
        <dbReference type="EMBL" id="CAB4538036.1"/>
    </source>
</evidence>
<dbReference type="InterPro" id="IPR003795">
    <property type="entry name" value="DUF192"/>
</dbReference>
<sequence length="118" mass="13025">MSKPTQFKAGWLMCQAQVLSSLNIADTAQTRRRGLIGQSEIETPLLIDTCKWIHTFGVKCSLDVAYLDSEFKVIKIQTIKPRRIALPVFGASHVLEAGAGTFENWGLVIGHALEARLT</sequence>
<reference evidence="1" key="1">
    <citation type="submission" date="2020-05" db="EMBL/GenBank/DDBJ databases">
        <authorList>
            <person name="Chiriac C."/>
            <person name="Salcher M."/>
            <person name="Ghai R."/>
            <person name="Kavagutti S V."/>
        </authorList>
    </citation>
    <scope>NUCLEOTIDE SEQUENCE</scope>
</reference>
<gene>
    <name evidence="1" type="ORF">UFOPK1353_00770</name>
</gene>
<organism evidence="1">
    <name type="scientific">freshwater metagenome</name>
    <dbReference type="NCBI Taxonomy" id="449393"/>
    <lineage>
        <taxon>unclassified sequences</taxon>
        <taxon>metagenomes</taxon>
        <taxon>ecological metagenomes</taxon>
    </lineage>
</organism>
<dbReference type="Pfam" id="PF02643">
    <property type="entry name" value="DUF192"/>
    <property type="match status" value="1"/>
</dbReference>
<dbReference type="AlphaFoldDB" id="A0A6J6BGD1"/>